<evidence type="ECO:0008006" key="3">
    <source>
        <dbReference type="Google" id="ProtNLM"/>
    </source>
</evidence>
<gene>
    <name evidence="1" type="ORF">LPJ64_001383</name>
</gene>
<evidence type="ECO:0000313" key="2">
    <source>
        <dbReference type="Proteomes" id="UP001145021"/>
    </source>
</evidence>
<dbReference type="GO" id="GO:0003735">
    <property type="term" value="F:structural constituent of ribosome"/>
    <property type="evidence" value="ECO:0007669"/>
    <property type="project" value="InterPro"/>
</dbReference>
<reference evidence="1" key="1">
    <citation type="submission" date="2022-07" db="EMBL/GenBank/DDBJ databases">
        <title>Phylogenomic reconstructions and comparative analyses of Kickxellomycotina fungi.</title>
        <authorList>
            <person name="Reynolds N.K."/>
            <person name="Stajich J.E."/>
            <person name="Barry K."/>
            <person name="Grigoriev I.V."/>
            <person name="Crous P."/>
            <person name="Smith M.E."/>
        </authorList>
    </citation>
    <scope>NUCLEOTIDE SEQUENCE</scope>
    <source>
        <strain evidence="1">NBRC 105413</strain>
    </source>
</reference>
<organism evidence="1 2">
    <name type="scientific">Coemansia asiatica</name>
    <dbReference type="NCBI Taxonomy" id="1052880"/>
    <lineage>
        <taxon>Eukaryota</taxon>
        <taxon>Fungi</taxon>
        <taxon>Fungi incertae sedis</taxon>
        <taxon>Zoopagomycota</taxon>
        <taxon>Kickxellomycotina</taxon>
        <taxon>Kickxellomycetes</taxon>
        <taxon>Kickxellales</taxon>
        <taxon>Kickxellaceae</taxon>
        <taxon>Coemansia</taxon>
    </lineage>
</organism>
<keyword evidence="2" id="KW-1185">Reference proteome</keyword>
<dbReference type="InterPro" id="IPR017264">
    <property type="entry name" value="Ribosomal_mS37_fun"/>
</dbReference>
<dbReference type="PANTHER" id="PTHR28066">
    <property type="entry name" value="37S RIBOSOMAL PROTEIN MRP10, MITOCHONDRIAL"/>
    <property type="match status" value="1"/>
</dbReference>
<accession>A0A9W8CM30</accession>
<sequence>MTAVNIPKLRVRTRKAQNLPQCAVEMSALATCWASVSVDDKRCAEMAKALTECMQKGKPRGAKKSNVNYHLARLGKQAYLI</sequence>
<name>A0A9W8CM30_9FUNG</name>
<dbReference type="EMBL" id="JANBOH010000036">
    <property type="protein sequence ID" value="KAJ1647198.1"/>
    <property type="molecule type" value="Genomic_DNA"/>
</dbReference>
<proteinExistence type="predicted"/>
<protein>
    <recommendedName>
        <fullName evidence="3">37S ribosomal protein mrp10, mitochondrial</fullName>
    </recommendedName>
</protein>
<dbReference type="GO" id="GO:0005763">
    <property type="term" value="C:mitochondrial small ribosomal subunit"/>
    <property type="evidence" value="ECO:0007669"/>
    <property type="project" value="TreeGrafter"/>
</dbReference>
<dbReference type="GO" id="GO:0032543">
    <property type="term" value="P:mitochondrial translation"/>
    <property type="evidence" value="ECO:0007669"/>
    <property type="project" value="InterPro"/>
</dbReference>
<evidence type="ECO:0000313" key="1">
    <source>
        <dbReference type="EMBL" id="KAJ1647198.1"/>
    </source>
</evidence>
<dbReference type="Proteomes" id="UP001145021">
    <property type="component" value="Unassembled WGS sequence"/>
</dbReference>
<comment type="caution">
    <text evidence="1">The sequence shown here is derived from an EMBL/GenBank/DDBJ whole genome shotgun (WGS) entry which is preliminary data.</text>
</comment>
<dbReference type="PANTHER" id="PTHR28066:SF1">
    <property type="entry name" value="SMALL RIBOSOMAL SUBUNIT PROTEIN MS37"/>
    <property type="match status" value="1"/>
</dbReference>
<dbReference type="AlphaFoldDB" id="A0A9W8CM30"/>